<keyword evidence="2" id="KW-1185">Reference proteome</keyword>
<sequence>MSLRHTYELYLESDEGARTFEALTCAGEIDLLSQMRKILAERGLKSIEAWRLGRQVLVLDR</sequence>
<evidence type="ECO:0000313" key="1">
    <source>
        <dbReference type="EMBL" id="RAK66574.1"/>
    </source>
</evidence>
<dbReference type="OrthoDB" id="7211100at2"/>
<name>A0A328BKV0_9CAUL</name>
<dbReference type="RefSeq" id="WP_111275882.1">
    <property type="nucleotide sequence ID" value="NZ_QFYS01000003.1"/>
</dbReference>
<dbReference type="Proteomes" id="UP000249524">
    <property type="component" value="Unassembled WGS sequence"/>
</dbReference>
<protein>
    <submittedName>
        <fullName evidence="1">Uncharacterized protein</fullName>
    </submittedName>
</protein>
<dbReference type="AlphaFoldDB" id="A0A328BKV0"/>
<accession>A0A328BKV0</accession>
<evidence type="ECO:0000313" key="2">
    <source>
        <dbReference type="Proteomes" id="UP000249524"/>
    </source>
</evidence>
<reference evidence="1 2" key="1">
    <citation type="submission" date="2018-05" db="EMBL/GenBank/DDBJ databases">
        <authorList>
            <person name="Lanie J.A."/>
            <person name="Ng W.-L."/>
            <person name="Kazmierczak K.M."/>
            <person name="Andrzejewski T.M."/>
            <person name="Davidsen T.M."/>
            <person name="Wayne K.J."/>
            <person name="Tettelin H."/>
            <person name="Glass J.I."/>
            <person name="Rusch D."/>
            <person name="Podicherti R."/>
            <person name="Tsui H.-C.T."/>
            <person name="Winkler M.E."/>
        </authorList>
    </citation>
    <scope>NUCLEOTIDE SEQUENCE [LARGE SCALE GENOMIC DNA]</scope>
    <source>
        <strain evidence="1 2">BUT-10</strain>
    </source>
</reference>
<organism evidence="1 2">
    <name type="scientific">Phenylobacterium kunshanense</name>
    <dbReference type="NCBI Taxonomy" id="1445034"/>
    <lineage>
        <taxon>Bacteria</taxon>
        <taxon>Pseudomonadati</taxon>
        <taxon>Pseudomonadota</taxon>
        <taxon>Alphaproteobacteria</taxon>
        <taxon>Caulobacterales</taxon>
        <taxon>Caulobacteraceae</taxon>
        <taxon>Phenylobacterium</taxon>
    </lineage>
</organism>
<proteinExistence type="predicted"/>
<comment type="caution">
    <text evidence="1">The sequence shown here is derived from an EMBL/GenBank/DDBJ whole genome shotgun (WGS) entry which is preliminary data.</text>
</comment>
<dbReference type="EMBL" id="QFYS01000003">
    <property type="protein sequence ID" value="RAK66574.1"/>
    <property type="molecule type" value="Genomic_DNA"/>
</dbReference>
<gene>
    <name evidence="1" type="ORF">DJ019_10075</name>
</gene>